<gene>
    <name evidence="2" type="ORF">EC957_003942</name>
</gene>
<feature type="compositionally biased region" description="Pro residues" evidence="1">
    <location>
        <begin position="104"/>
        <end position="116"/>
    </location>
</feature>
<name>A0A9P6K0V2_9FUNG</name>
<protein>
    <submittedName>
        <fullName evidence="2">Uncharacterized protein</fullName>
    </submittedName>
</protein>
<organism evidence="2 3">
    <name type="scientific">Mortierella hygrophila</name>
    <dbReference type="NCBI Taxonomy" id="979708"/>
    <lineage>
        <taxon>Eukaryota</taxon>
        <taxon>Fungi</taxon>
        <taxon>Fungi incertae sedis</taxon>
        <taxon>Mucoromycota</taxon>
        <taxon>Mortierellomycotina</taxon>
        <taxon>Mortierellomycetes</taxon>
        <taxon>Mortierellales</taxon>
        <taxon>Mortierellaceae</taxon>
        <taxon>Mortierella</taxon>
    </lineage>
</organism>
<proteinExistence type="predicted"/>
<dbReference type="EMBL" id="JAAAXW010000194">
    <property type="protein sequence ID" value="KAF9540600.1"/>
    <property type="molecule type" value="Genomic_DNA"/>
</dbReference>
<reference evidence="2" key="1">
    <citation type="journal article" date="2020" name="Fungal Divers.">
        <title>Resolving the Mortierellaceae phylogeny through synthesis of multi-gene phylogenetics and phylogenomics.</title>
        <authorList>
            <person name="Vandepol N."/>
            <person name="Liber J."/>
            <person name="Desiro A."/>
            <person name="Na H."/>
            <person name="Kennedy M."/>
            <person name="Barry K."/>
            <person name="Grigoriev I.V."/>
            <person name="Miller A.N."/>
            <person name="O'Donnell K."/>
            <person name="Stajich J.E."/>
            <person name="Bonito G."/>
        </authorList>
    </citation>
    <scope>NUCLEOTIDE SEQUENCE</scope>
    <source>
        <strain evidence="2">NRRL 2591</strain>
    </source>
</reference>
<evidence type="ECO:0000313" key="2">
    <source>
        <dbReference type="EMBL" id="KAF9540600.1"/>
    </source>
</evidence>
<comment type="caution">
    <text evidence="2">The sequence shown here is derived from an EMBL/GenBank/DDBJ whole genome shotgun (WGS) entry which is preliminary data.</text>
</comment>
<evidence type="ECO:0000256" key="1">
    <source>
        <dbReference type="SAM" id="MobiDB-lite"/>
    </source>
</evidence>
<feature type="region of interest" description="Disordered" evidence="1">
    <location>
        <begin position="44"/>
        <end position="116"/>
    </location>
</feature>
<dbReference type="AlphaFoldDB" id="A0A9P6K0V2"/>
<accession>A0A9P6K0V2</accession>
<feature type="compositionally biased region" description="Low complexity" evidence="1">
    <location>
        <begin position="44"/>
        <end position="66"/>
    </location>
</feature>
<dbReference type="Proteomes" id="UP000723463">
    <property type="component" value="Unassembled WGS sequence"/>
</dbReference>
<keyword evidence="3" id="KW-1185">Reference proteome</keyword>
<feature type="compositionally biased region" description="Basic and acidic residues" evidence="1">
    <location>
        <begin position="73"/>
        <end position="97"/>
    </location>
</feature>
<evidence type="ECO:0000313" key="3">
    <source>
        <dbReference type="Proteomes" id="UP000723463"/>
    </source>
</evidence>
<sequence length="116" mass="12805">MCFMIPGRRLPFSSLLKAALEGSQCLQAQPSNVPAHLIHAAGTTKAPTLTPKPKAAAVPKYAPSAPQQVHRQTHPEDTDHFAHPTPKEKIAHQQHVENRHRRPYPPPTQTSPQPPR</sequence>